<dbReference type="InterPro" id="IPR051158">
    <property type="entry name" value="Metallophosphoesterase_sf"/>
</dbReference>
<dbReference type="PANTHER" id="PTHR31302:SF31">
    <property type="entry name" value="PHOSPHODIESTERASE YAEI"/>
    <property type="match status" value="1"/>
</dbReference>
<dbReference type="EMBL" id="BMIK01000004">
    <property type="protein sequence ID" value="GGC25079.1"/>
    <property type="molecule type" value="Genomic_DNA"/>
</dbReference>
<dbReference type="InterPro" id="IPR016538">
    <property type="entry name" value="UCP008292"/>
</dbReference>
<organism evidence="4 5">
    <name type="scientific">Parapedobacter defluvii</name>
    <dbReference type="NCBI Taxonomy" id="2045106"/>
    <lineage>
        <taxon>Bacteria</taxon>
        <taxon>Pseudomonadati</taxon>
        <taxon>Bacteroidota</taxon>
        <taxon>Sphingobacteriia</taxon>
        <taxon>Sphingobacteriales</taxon>
        <taxon>Sphingobacteriaceae</taxon>
        <taxon>Parapedobacter</taxon>
    </lineage>
</organism>
<feature type="domain" description="Calcineurin-like phosphoesterase" evidence="3">
    <location>
        <begin position="14"/>
        <end position="217"/>
    </location>
</feature>
<dbReference type="RefSeq" id="WP_188749418.1">
    <property type="nucleotide sequence ID" value="NZ_BMIK01000004.1"/>
</dbReference>
<dbReference type="InterPro" id="IPR029052">
    <property type="entry name" value="Metallo-depent_PP-like"/>
</dbReference>
<reference evidence="5" key="1">
    <citation type="journal article" date="2019" name="Int. J. Syst. Evol. Microbiol.">
        <title>The Global Catalogue of Microorganisms (GCM) 10K type strain sequencing project: providing services to taxonomists for standard genome sequencing and annotation.</title>
        <authorList>
            <consortium name="The Broad Institute Genomics Platform"/>
            <consortium name="The Broad Institute Genome Sequencing Center for Infectious Disease"/>
            <person name="Wu L."/>
            <person name="Ma J."/>
        </authorList>
    </citation>
    <scope>NUCLEOTIDE SEQUENCE [LARGE SCALE GENOMIC DNA]</scope>
    <source>
        <strain evidence="5">CGMCC 1.15342</strain>
    </source>
</reference>
<dbReference type="SUPFAM" id="SSF56300">
    <property type="entry name" value="Metallo-dependent phosphatases"/>
    <property type="match status" value="1"/>
</dbReference>
<evidence type="ECO:0000313" key="4">
    <source>
        <dbReference type="EMBL" id="GGC25079.1"/>
    </source>
</evidence>
<dbReference type="InterPro" id="IPR004843">
    <property type="entry name" value="Calcineurin-like_PHP"/>
</dbReference>
<dbReference type="Pfam" id="PF00149">
    <property type="entry name" value="Metallophos"/>
    <property type="match status" value="1"/>
</dbReference>
<dbReference type="Gene3D" id="3.60.21.10">
    <property type="match status" value="1"/>
</dbReference>
<evidence type="ECO:0000313" key="5">
    <source>
        <dbReference type="Proteomes" id="UP000597338"/>
    </source>
</evidence>
<protein>
    <submittedName>
        <fullName evidence="4">Metallophosphoesterase</fullName>
    </submittedName>
</protein>
<keyword evidence="2" id="KW-0378">Hydrolase</keyword>
<gene>
    <name evidence="4" type="ORF">GCM10011386_16290</name>
</gene>
<sequence length="267" mass="29745">METETKKTETKKRIRIAAIGDLHVRDTDRGKWKDYFAAINREADILVIAGDITDTGDEDEATLFTEELQGNHLPIVGVLGNHDYEKGRHKIIKEILSQANMQVLDGESTVIEGIGFAGIKGFGGGFGPRMLARFGEDMMKSFVQEAVDEGLKLERALSRLGQHRGKVTKIAVMHYAPIPETVEGEPREIYPFLGSSRLLEPLQRTTVAAVFHGHAHMGQYEGETPDGTKVWNVSLPVLARQGKPHPFHLLEIEVDEVPDTFERLPIK</sequence>
<evidence type="ECO:0000259" key="3">
    <source>
        <dbReference type="Pfam" id="PF00149"/>
    </source>
</evidence>
<proteinExistence type="predicted"/>
<name>A0ABQ1LLU8_9SPHI</name>
<keyword evidence="5" id="KW-1185">Reference proteome</keyword>
<dbReference type="PIRSF" id="PIRSF008292">
    <property type="entry name" value="UCP008292"/>
    <property type="match status" value="1"/>
</dbReference>
<comment type="caution">
    <text evidence="4">The sequence shown here is derived from an EMBL/GenBank/DDBJ whole genome shotgun (WGS) entry which is preliminary data.</text>
</comment>
<dbReference type="PANTHER" id="PTHR31302">
    <property type="entry name" value="TRANSMEMBRANE PROTEIN WITH METALLOPHOSPHOESTERASE DOMAIN-RELATED"/>
    <property type="match status" value="1"/>
</dbReference>
<evidence type="ECO:0000256" key="2">
    <source>
        <dbReference type="ARBA" id="ARBA00022801"/>
    </source>
</evidence>
<accession>A0ABQ1LLU8</accession>
<evidence type="ECO:0000256" key="1">
    <source>
        <dbReference type="ARBA" id="ARBA00022723"/>
    </source>
</evidence>
<dbReference type="Proteomes" id="UP000597338">
    <property type="component" value="Unassembled WGS sequence"/>
</dbReference>
<keyword evidence="1" id="KW-0479">Metal-binding</keyword>